<dbReference type="InterPro" id="IPR036390">
    <property type="entry name" value="WH_DNA-bd_sf"/>
</dbReference>
<keyword evidence="3 5" id="KW-0346">Stress response</keyword>
<keyword evidence="2 5" id="KW-0805">Transcription regulation</keyword>
<dbReference type="Gene3D" id="3.30.390.60">
    <property type="entry name" value="Heat-inducible transcription repressor hrca homolog, domain 3"/>
    <property type="match status" value="1"/>
</dbReference>
<protein>
    <recommendedName>
        <fullName evidence="5">Heat-inducible transcription repressor HrcA</fullName>
    </recommendedName>
</protein>
<gene>
    <name evidence="5 7" type="primary">hrcA</name>
    <name evidence="7" type="ordered locus">MHLP_00020</name>
</gene>
<proteinExistence type="inferred from homology"/>
<reference evidence="7 8" key="1">
    <citation type="journal article" date="2012" name="J. Bacteriol.">
        <title>Genome Sequence of "Candidatus Mycoplasma haemolamae" Strain Purdue, a Red Blood Cell Pathogen of Alpacas (Vicugna pacos) and Llamas (Lama glama).</title>
        <authorList>
            <person name="Guimaraes A.M."/>
            <person name="Toth B."/>
            <person name="Santos A.P."/>
            <person name="do Nascimento N.C."/>
            <person name="Kritchevsky J.E."/>
            <person name="Messick J.B."/>
        </authorList>
    </citation>
    <scope>NUCLEOTIDE SEQUENCE [LARGE SCALE GENOMIC DNA]</scope>
    <source>
        <strain evidence="7 8">Purdue</strain>
    </source>
</reference>
<dbReference type="InterPro" id="IPR002571">
    <property type="entry name" value="HrcA"/>
</dbReference>
<dbReference type="AlphaFoldDB" id="I7CIB0"/>
<dbReference type="PANTHER" id="PTHR34824:SF1">
    <property type="entry name" value="HEAT-INDUCIBLE TRANSCRIPTION REPRESSOR HRCA"/>
    <property type="match status" value="1"/>
</dbReference>
<dbReference type="HOGENOM" id="CLU_050019_1_0_14"/>
<dbReference type="SUPFAM" id="SSF55781">
    <property type="entry name" value="GAF domain-like"/>
    <property type="match status" value="1"/>
</dbReference>
<reference evidence="8" key="2">
    <citation type="submission" date="2012-07" db="EMBL/GenBank/DDBJ databases">
        <title>Complete genome sequence of 'Candidatus Mycoplasma haemolamae'.</title>
        <authorList>
            <person name="Guimaraes A.M.S."/>
            <person name="Toth B."/>
            <person name="Santos A.P."/>
            <person name="Nascimento N.C."/>
            <person name="Sojka J.E."/>
            <person name="Messick J.B."/>
        </authorList>
    </citation>
    <scope>NUCLEOTIDE SEQUENCE [LARGE SCALE GENOMIC DNA]</scope>
    <source>
        <strain evidence="8">Purdue</strain>
    </source>
</reference>
<dbReference type="KEGG" id="mhl:MHLP_00020"/>
<accession>I7CIB0</accession>
<dbReference type="GO" id="GO:0003677">
    <property type="term" value="F:DNA binding"/>
    <property type="evidence" value="ECO:0007669"/>
    <property type="project" value="InterPro"/>
</dbReference>
<dbReference type="Proteomes" id="UP000006502">
    <property type="component" value="Chromosome"/>
</dbReference>
<dbReference type="STRING" id="1212765.MHLP_00020"/>
<evidence type="ECO:0000313" key="7">
    <source>
        <dbReference type="EMBL" id="AFO51584.1"/>
    </source>
</evidence>
<dbReference type="EMBL" id="CP003731">
    <property type="protein sequence ID" value="AFO51584.1"/>
    <property type="molecule type" value="Genomic_DNA"/>
</dbReference>
<evidence type="ECO:0000259" key="6">
    <source>
        <dbReference type="Pfam" id="PF01628"/>
    </source>
</evidence>
<dbReference type="Gene3D" id="1.10.10.10">
    <property type="entry name" value="Winged helix-like DNA-binding domain superfamily/Winged helix DNA-binding domain"/>
    <property type="match status" value="1"/>
</dbReference>
<dbReference type="PIRSF" id="PIRSF005485">
    <property type="entry name" value="HrcA"/>
    <property type="match status" value="1"/>
</dbReference>
<keyword evidence="8" id="KW-1185">Reference proteome</keyword>
<keyword evidence="4 5" id="KW-0804">Transcription</keyword>
<dbReference type="GO" id="GO:0045892">
    <property type="term" value="P:negative regulation of DNA-templated transcription"/>
    <property type="evidence" value="ECO:0007669"/>
    <property type="project" value="UniProtKB-UniRule"/>
</dbReference>
<sequence>MSTHLVDLELLVPECTALNKRQEEILKIIVELYISDKEAVSSLGIKAKGLYKWSAATIRNEMVVLENKGFLKKEHQSSGRIPTKEGYKLYIENLMGELTTVNEEIKSKLVDLFSNRNESIDVTLDRSAEIISNFLNLPIVLSGVNNLNQEVLKKLDLVEISESEFVIFAVTSSGEIYKDKIFVEEFKEKEDLSICVKLLNENLLGCSLSEIDERASKLLPIIRQKVHRYEFVYENIITKICSGVVNKQQSLYKIFNKNAIISQPEVRNNQISLEKIFNVLESYSTFAQLNSNYFKTGKTLISLEGEVDGLTVATTVLDVKEKKRSLSVIGPLRMNYPLIHSLFEFINEKLVSSK</sequence>
<evidence type="ECO:0000313" key="8">
    <source>
        <dbReference type="Proteomes" id="UP000006502"/>
    </source>
</evidence>
<dbReference type="Pfam" id="PF01628">
    <property type="entry name" value="HrcA"/>
    <property type="match status" value="1"/>
</dbReference>
<dbReference type="PATRIC" id="fig|1212765.3.peg.4"/>
<comment type="function">
    <text evidence="5">Negative regulator of class I heat shock genes (grpE-dnaK-dnaJ and groELS operons). Prevents heat-shock induction of these operons.</text>
</comment>
<dbReference type="NCBIfam" id="TIGR00331">
    <property type="entry name" value="hrcA"/>
    <property type="match status" value="1"/>
</dbReference>
<organism evidence="7 8">
    <name type="scientific">Mycoplasma haematolamae (strain Purdue)</name>
    <dbReference type="NCBI Taxonomy" id="1212765"/>
    <lineage>
        <taxon>Bacteria</taxon>
        <taxon>Bacillati</taxon>
        <taxon>Mycoplasmatota</taxon>
        <taxon>Mollicutes</taxon>
        <taxon>Mycoplasmataceae</taxon>
        <taxon>Mycoplasma</taxon>
    </lineage>
</organism>
<dbReference type="SUPFAM" id="SSF46785">
    <property type="entry name" value="Winged helix' DNA-binding domain"/>
    <property type="match status" value="1"/>
</dbReference>
<evidence type="ECO:0000256" key="4">
    <source>
        <dbReference type="ARBA" id="ARBA00023163"/>
    </source>
</evidence>
<name>I7CIB0_MYCHA</name>
<evidence type="ECO:0000256" key="2">
    <source>
        <dbReference type="ARBA" id="ARBA00023015"/>
    </source>
</evidence>
<dbReference type="HAMAP" id="MF_00081">
    <property type="entry name" value="HrcA"/>
    <property type="match status" value="1"/>
</dbReference>
<dbReference type="OrthoDB" id="9783139at2"/>
<feature type="domain" description="Heat-inducible transcription repressor HrcA C-terminal" evidence="6">
    <location>
        <begin position="123"/>
        <end position="337"/>
    </location>
</feature>
<dbReference type="PANTHER" id="PTHR34824">
    <property type="entry name" value="HEAT-INDUCIBLE TRANSCRIPTION REPRESSOR HRCA"/>
    <property type="match status" value="1"/>
</dbReference>
<evidence type="ECO:0000256" key="1">
    <source>
        <dbReference type="ARBA" id="ARBA00022491"/>
    </source>
</evidence>
<comment type="similarity">
    <text evidence="5">Belongs to the HrcA family.</text>
</comment>
<dbReference type="InterPro" id="IPR029016">
    <property type="entry name" value="GAF-like_dom_sf"/>
</dbReference>
<dbReference type="InterPro" id="IPR023120">
    <property type="entry name" value="WHTH_transcript_rep_HrcA_IDD"/>
</dbReference>
<evidence type="ECO:0000256" key="3">
    <source>
        <dbReference type="ARBA" id="ARBA00023016"/>
    </source>
</evidence>
<dbReference type="InterPro" id="IPR021153">
    <property type="entry name" value="HrcA_C"/>
</dbReference>
<keyword evidence="1 5" id="KW-0678">Repressor</keyword>
<evidence type="ECO:0000256" key="5">
    <source>
        <dbReference type="HAMAP-Rule" id="MF_00081"/>
    </source>
</evidence>
<dbReference type="Gene3D" id="3.30.450.40">
    <property type="match status" value="1"/>
</dbReference>
<dbReference type="InterPro" id="IPR036388">
    <property type="entry name" value="WH-like_DNA-bd_sf"/>
</dbReference>